<organism evidence="8 9">
    <name type="scientific">Xylocopilactobacillus apicola</name>
    <dbReference type="NCBI Taxonomy" id="2932184"/>
    <lineage>
        <taxon>Bacteria</taxon>
        <taxon>Bacillati</taxon>
        <taxon>Bacillota</taxon>
        <taxon>Bacilli</taxon>
        <taxon>Lactobacillales</taxon>
        <taxon>Lactobacillaceae</taxon>
        <taxon>Xylocopilactobacillus</taxon>
    </lineage>
</organism>
<proteinExistence type="predicted"/>
<dbReference type="SMART" id="SM00448">
    <property type="entry name" value="REC"/>
    <property type="match status" value="1"/>
</dbReference>
<evidence type="ECO:0000256" key="2">
    <source>
        <dbReference type="ARBA" id="ARBA00023012"/>
    </source>
</evidence>
<evidence type="ECO:0000256" key="3">
    <source>
        <dbReference type="ARBA" id="ARBA00023159"/>
    </source>
</evidence>
<keyword evidence="5" id="KW-0597">Phosphoprotein</keyword>
<evidence type="ECO:0000256" key="1">
    <source>
        <dbReference type="ARBA" id="ARBA00022490"/>
    </source>
</evidence>
<dbReference type="Gene3D" id="2.40.50.1020">
    <property type="entry name" value="LytTr DNA-binding domain"/>
    <property type="match status" value="1"/>
</dbReference>
<dbReference type="KEGG" id="xap:XA3_03020"/>
<evidence type="ECO:0000313" key="9">
    <source>
        <dbReference type="Proteomes" id="UP001321861"/>
    </source>
</evidence>
<keyword evidence="1" id="KW-0963">Cytoplasm</keyword>
<feature type="domain" description="HTH LytTR-type" evidence="7">
    <location>
        <begin position="142"/>
        <end position="241"/>
    </location>
</feature>
<gene>
    <name evidence="8" type="ORF">XA3_03020</name>
</gene>
<dbReference type="PROSITE" id="PS50930">
    <property type="entry name" value="HTH_LYTTR"/>
    <property type="match status" value="1"/>
</dbReference>
<dbReference type="GO" id="GO:0003677">
    <property type="term" value="F:DNA binding"/>
    <property type="evidence" value="ECO:0007669"/>
    <property type="project" value="UniProtKB-KW"/>
</dbReference>
<feature type="modified residue" description="4-aspartylphosphate" evidence="5">
    <location>
        <position position="59"/>
    </location>
</feature>
<dbReference type="InterPro" id="IPR001789">
    <property type="entry name" value="Sig_transdc_resp-reg_receiver"/>
</dbReference>
<dbReference type="InterPro" id="IPR007492">
    <property type="entry name" value="LytTR_DNA-bd_dom"/>
</dbReference>
<keyword evidence="3" id="KW-0010">Activator</keyword>
<evidence type="ECO:0000259" key="7">
    <source>
        <dbReference type="PROSITE" id="PS50930"/>
    </source>
</evidence>
<protein>
    <submittedName>
        <fullName evidence="8">DNA-binding response regulator</fullName>
    </submittedName>
</protein>
<dbReference type="InterPro" id="IPR046947">
    <property type="entry name" value="LytR-like"/>
</dbReference>
<comment type="function">
    <text evidence="4">Required for high-level post-exponential phase expression of a series of secreted proteins.</text>
</comment>
<evidence type="ECO:0000259" key="6">
    <source>
        <dbReference type="PROSITE" id="PS50110"/>
    </source>
</evidence>
<dbReference type="Pfam" id="PF00072">
    <property type="entry name" value="Response_reg"/>
    <property type="match status" value="1"/>
</dbReference>
<name>A0AAU9CZK1_9LACO</name>
<keyword evidence="8" id="KW-0238">DNA-binding</keyword>
<dbReference type="PROSITE" id="PS50110">
    <property type="entry name" value="RESPONSE_REGULATORY"/>
    <property type="match status" value="1"/>
</dbReference>
<reference evidence="8 9" key="1">
    <citation type="journal article" date="2023" name="Microbiol. Spectr.">
        <title>Symbiosis of Carpenter Bees with Uncharacterized Lactic Acid Bacteria Showing NAD Auxotrophy.</title>
        <authorList>
            <person name="Kawasaki S."/>
            <person name="Ozawa K."/>
            <person name="Mori T."/>
            <person name="Yamamoto A."/>
            <person name="Ito M."/>
            <person name="Ohkuma M."/>
            <person name="Sakamoto M."/>
            <person name="Matsutani M."/>
        </authorList>
    </citation>
    <scope>NUCLEOTIDE SEQUENCE [LARGE SCALE GENOMIC DNA]</scope>
    <source>
        <strain evidence="8 9">XA3</strain>
    </source>
</reference>
<feature type="domain" description="Response regulatory" evidence="6">
    <location>
        <begin position="3"/>
        <end position="126"/>
    </location>
</feature>
<evidence type="ECO:0000313" key="8">
    <source>
        <dbReference type="EMBL" id="BDR57861.1"/>
    </source>
</evidence>
<evidence type="ECO:0000256" key="4">
    <source>
        <dbReference type="ARBA" id="ARBA00037164"/>
    </source>
</evidence>
<keyword evidence="2" id="KW-0902">Two-component regulatory system</keyword>
<keyword evidence="9" id="KW-1185">Reference proteome</keyword>
<dbReference type="AlphaFoldDB" id="A0AAU9CZK1"/>
<evidence type="ECO:0000256" key="5">
    <source>
        <dbReference type="PROSITE-ProRule" id="PRU00169"/>
    </source>
</evidence>
<dbReference type="Pfam" id="PF04397">
    <property type="entry name" value="LytTR"/>
    <property type="match status" value="1"/>
</dbReference>
<accession>A0AAU9CZK1</accession>
<dbReference type="EMBL" id="AP026802">
    <property type="protein sequence ID" value="BDR57861.1"/>
    <property type="molecule type" value="Genomic_DNA"/>
</dbReference>
<dbReference type="SUPFAM" id="SSF52172">
    <property type="entry name" value="CheY-like"/>
    <property type="match status" value="1"/>
</dbReference>
<dbReference type="PANTHER" id="PTHR37299:SF3">
    <property type="entry name" value="STAGE 0 SPORULATION PROTEIN A HOMOLOG"/>
    <property type="match status" value="1"/>
</dbReference>
<dbReference type="Proteomes" id="UP001321861">
    <property type="component" value="Chromosome"/>
</dbReference>
<sequence>MTKIFICDDQPTHLGAVKKIVENGILFAEHPFNIELATTDPNEIVQHLGNNEMAVYFLDIDLNHEEYDGLKLAMKIREKDPFGFLIFITSHLEFGMVTFEYKLGAFDYIMKTPDLELFKERILAALRAVVERTTTNSEVNRIKLKTDYEDRYLSVEDLIMLEIVGNHRLQITTKDQVTECNGTLKKVKSELPNYFFSCNRGIVINLKEVAAQKLETVVMTNGSIVQCSGRQMKELKKRLGKT</sequence>
<dbReference type="InterPro" id="IPR011006">
    <property type="entry name" value="CheY-like_superfamily"/>
</dbReference>
<dbReference type="PANTHER" id="PTHR37299">
    <property type="entry name" value="TRANSCRIPTIONAL REGULATOR-RELATED"/>
    <property type="match status" value="1"/>
</dbReference>
<dbReference type="GO" id="GO:0000156">
    <property type="term" value="F:phosphorelay response regulator activity"/>
    <property type="evidence" value="ECO:0007669"/>
    <property type="project" value="InterPro"/>
</dbReference>
<dbReference type="SMART" id="SM00850">
    <property type="entry name" value="LytTR"/>
    <property type="match status" value="1"/>
</dbReference>
<dbReference type="RefSeq" id="WP_317635792.1">
    <property type="nucleotide sequence ID" value="NZ_AP026802.1"/>
</dbReference>
<dbReference type="Gene3D" id="3.40.50.2300">
    <property type="match status" value="1"/>
</dbReference>